<gene>
    <name evidence="2" type="ORF">JYB85_03975</name>
</gene>
<reference evidence="2 3" key="1">
    <citation type="submission" date="2021-03" db="EMBL/GenBank/DDBJ databases">
        <title>Novel species identification of genus Shewanella.</title>
        <authorList>
            <person name="Liu G."/>
            <person name="Zhang Q."/>
        </authorList>
    </citation>
    <scope>NUCLEOTIDE SEQUENCE [LARGE SCALE GENOMIC DNA]</scope>
    <source>
        <strain evidence="2 3">FJAT-52962</strain>
    </source>
</reference>
<dbReference type="SMART" id="SM00382">
    <property type="entry name" value="AAA"/>
    <property type="match status" value="1"/>
</dbReference>
<dbReference type="InterPro" id="IPR003593">
    <property type="entry name" value="AAA+_ATPase"/>
</dbReference>
<dbReference type="Pfam" id="PF13401">
    <property type="entry name" value="AAA_22"/>
    <property type="match status" value="1"/>
</dbReference>
<dbReference type="Pfam" id="PF01471">
    <property type="entry name" value="PG_binding_1"/>
    <property type="match status" value="1"/>
</dbReference>
<dbReference type="Gene3D" id="3.90.70.10">
    <property type="entry name" value="Cysteine proteinases"/>
    <property type="match status" value="1"/>
</dbReference>
<sequence length="562" mass="62180">MYKAFYGLKESPFSIAPNPDFLFLSDRHREALAHLTYGLGETGGFVLLTGEVGTGKTTVSRCLLRQLPDNTDTAFILNPSLTEQELLATLCDELKIPYGEAPSLKQLTDLISRFLLQNHQAGRNTVMIIDEAQHLRPEVLEQLRLLTNLETDTKKLLQVILIGQPELQQLLKRQELRQLAQRITARYHLLPLTLEEVGMYVQHRLQVAGRFEPLFNRSAIKVLHKFSGGIPRLINLMCERALMAGYARSRVPIDARMVSQAAAEVLGLEPPKPGLWQRPLPIAIAAALTFGGALLWLNQQSGLLPGAEAGQQPPVTPQVVVSETPAATPAAEVVTSQLQPTSSMDEAQAERQAQIQAQARVLNIAIAASREIDTAFAALFGAWGAAPYRDLSPCQGAQAQGLACHQQQGNWFSLTRLNYPAVVYLMDDEGQDFYGTVLARDGDSLLLQLAEQQLWVERDWFNRHFTGTFELFWQAPAQAASDIGRGSALSQIQWLENGLALLDGRPPRQMQSFDSQLEMRLKQFQRQHGLKADGIAGSQTQVQLNLYLSRQGPRLVSNGGLS</sequence>
<dbReference type="SUPFAM" id="SSF47090">
    <property type="entry name" value="PGBD-like"/>
    <property type="match status" value="1"/>
</dbReference>
<evidence type="ECO:0000313" key="3">
    <source>
        <dbReference type="Proteomes" id="UP000663207"/>
    </source>
</evidence>
<evidence type="ECO:0000313" key="2">
    <source>
        <dbReference type="EMBL" id="QSX38006.1"/>
    </source>
</evidence>
<accession>A0ABX7R4B0</accession>
<dbReference type="InterPro" id="IPR052026">
    <property type="entry name" value="ExeA_AAA_ATPase_DNA-bind"/>
</dbReference>
<dbReference type="RefSeq" id="WP_207381157.1">
    <property type="nucleotide sequence ID" value="NZ_CP071502.1"/>
</dbReference>
<dbReference type="Gene3D" id="1.10.101.10">
    <property type="entry name" value="PGBD-like superfamily/PGBD"/>
    <property type="match status" value="1"/>
</dbReference>
<organism evidence="2 3">
    <name type="scientific">Shewanella sedimentimangrovi</name>
    <dbReference type="NCBI Taxonomy" id="2814293"/>
    <lineage>
        <taxon>Bacteria</taxon>
        <taxon>Pseudomonadati</taxon>
        <taxon>Pseudomonadota</taxon>
        <taxon>Gammaproteobacteria</taxon>
        <taxon>Alteromonadales</taxon>
        <taxon>Shewanellaceae</taxon>
        <taxon>Shewanella</taxon>
    </lineage>
</organism>
<keyword evidence="3" id="KW-1185">Reference proteome</keyword>
<dbReference type="InterPro" id="IPR049945">
    <property type="entry name" value="AAA_22"/>
</dbReference>
<proteinExistence type="predicted"/>
<evidence type="ECO:0000259" key="1">
    <source>
        <dbReference type="SMART" id="SM00382"/>
    </source>
</evidence>
<dbReference type="InterPro" id="IPR027417">
    <property type="entry name" value="P-loop_NTPase"/>
</dbReference>
<dbReference type="InterPro" id="IPR002477">
    <property type="entry name" value="Peptidoglycan-bd-like"/>
</dbReference>
<protein>
    <submittedName>
        <fullName evidence="2">AAA family ATPase</fullName>
    </submittedName>
</protein>
<dbReference type="Gene3D" id="3.40.50.300">
    <property type="entry name" value="P-loop containing nucleotide triphosphate hydrolases"/>
    <property type="match status" value="1"/>
</dbReference>
<dbReference type="EMBL" id="CP071502">
    <property type="protein sequence ID" value="QSX38006.1"/>
    <property type="molecule type" value="Genomic_DNA"/>
</dbReference>
<dbReference type="CDD" id="cd00009">
    <property type="entry name" value="AAA"/>
    <property type="match status" value="1"/>
</dbReference>
<dbReference type="Proteomes" id="UP000663207">
    <property type="component" value="Chromosome"/>
</dbReference>
<dbReference type="PANTHER" id="PTHR35894:SF1">
    <property type="entry name" value="PHOSPHORIBULOKINASE _ URIDINE KINASE FAMILY"/>
    <property type="match status" value="1"/>
</dbReference>
<feature type="domain" description="AAA+ ATPase" evidence="1">
    <location>
        <begin position="42"/>
        <end position="195"/>
    </location>
</feature>
<dbReference type="InterPro" id="IPR036366">
    <property type="entry name" value="PGBDSf"/>
</dbReference>
<dbReference type="SUPFAM" id="SSF52540">
    <property type="entry name" value="P-loop containing nucleoside triphosphate hydrolases"/>
    <property type="match status" value="1"/>
</dbReference>
<dbReference type="InterPro" id="IPR036365">
    <property type="entry name" value="PGBD-like_sf"/>
</dbReference>
<dbReference type="PANTHER" id="PTHR35894">
    <property type="entry name" value="GENERAL SECRETION PATHWAY PROTEIN A-RELATED"/>
    <property type="match status" value="1"/>
</dbReference>
<name>A0ABX7R4B0_9GAMM</name>